<keyword evidence="2" id="KW-1185">Reference proteome</keyword>
<name>A0A2G8JDF4_STIJA</name>
<proteinExistence type="predicted"/>
<dbReference type="EMBL" id="MRZV01002417">
    <property type="protein sequence ID" value="PIK33763.1"/>
    <property type="molecule type" value="Genomic_DNA"/>
</dbReference>
<dbReference type="PANTHER" id="PTHR47510:SF3">
    <property type="entry name" value="ENDO_EXONUCLEASE_PHOSPHATASE DOMAIN-CONTAINING PROTEIN"/>
    <property type="match status" value="1"/>
</dbReference>
<dbReference type="Proteomes" id="UP000230750">
    <property type="component" value="Unassembled WGS sequence"/>
</dbReference>
<dbReference type="AlphaFoldDB" id="A0A2G8JDF4"/>
<gene>
    <name evidence="1" type="ORF">BSL78_29421</name>
</gene>
<sequence>MIDGYFLLKEKEFYLYINNITYDNATITDDIGIANAFNDYFSTIGNKLGHDIVNGSDPMQFMQPGTPNTIFLSPITSEEIYKEIHSLKDGKSPGIDGISTKIWKSISHVIVPILCHIFNLVLTSGTYPDALKVAKVIPIFKEGIIPFQKITGPISLLPCINKLLERSIENV</sequence>
<evidence type="ECO:0000313" key="2">
    <source>
        <dbReference type="Proteomes" id="UP000230750"/>
    </source>
</evidence>
<accession>A0A2G8JDF4</accession>
<organism evidence="1 2">
    <name type="scientific">Stichopus japonicus</name>
    <name type="common">Sea cucumber</name>
    <dbReference type="NCBI Taxonomy" id="307972"/>
    <lineage>
        <taxon>Eukaryota</taxon>
        <taxon>Metazoa</taxon>
        <taxon>Echinodermata</taxon>
        <taxon>Eleutherozoa</taxon>
        <taxon>Echinozoa</taxon>
        <taxon>Holothuroidea</taxon>
        <taxon>Aspidochirotacea</taxon>
        <taxon>Aspidochirotida</taxon>
        <taxon>Stichopodidae</taxon>
        <taxon>Apostichopus</taxon>
    </lineage>
</organism>
<protein>
    <submittedName>
        <fullName evidence="1">Notchless protein</fullName>
    </submittedName>
</protein>
<dbReference type="OrthoDB" id="414730at2759"/>
<dbReference type="PANTHER" id="PTHR47510">
    <property type="entry name" value="REVERSE TRANSCRIPTASE DOMAIN-CONTAINING PROTEIN"/>
    <property type="match status" value="1"/>
</dbReference>
<comment type="caution">
    <text evidence="1">The sequence shown here is derived from an EMBL/GenBank/DDBJ whole genome shotgun (WGS) entry which is preliminary data.</text>
</comment>
<reference evidence="1 2" key="1">
    <citation type="journal article" date="2017" name="PLoS Biol.">
        <title>The sea cucumber genome provides insights into morphological evolution and visceral regeneration.</title>
        <authorList>
            <person name="Zhang X."/>
            <person name="Sun L."/>
            <person name="Yuan J."/>
            <person name="Sun Y."/>
            <person name="Gao Y."/>
            <person name="Zhang L."/>
            <person name="Li S."/>
            <person name="Dai H."/>
            <person name="Hamel J.F."/>
            <person name="Liu C."/>
            <person name="Yu Y."/>
            <person name="Liu S."/>
            <person name="Lin W."/>
            <person name="Guo K."/>
            <person name="Jin S."/>
            <person name="Xu P."/>
            <person name="Storey K.B."/>
            <person name="Huan P."/>
            <person name="Zhang T."/>
            <person name="Zhou Y."/>
            <person name="Zhang J."/>
            <person name="Lin C."/>
            <person name="Li X."/>
            <person name="Xing L."/>
            <person name="Huo D."/>
            <person name="Sun M."/>
            <person name="Wang L."/>
            <person name="Mercier A."/>
            <person name="Li F."/>
            <person name="Yang H."/>
            <person name="Xiang J."/>
        </authorList>
    </citation>
    <scope>NUCLEOTIDE SEQUENCE [LARGE SCALE GENOMIC DNA]</scope>
    <source>
        <strain evidence="1">Shaxun</strain>
        <tissue evidence="1">Muscle</tissue>
    </source>
</reference>
<evidence type="ECO:0000313" key="1">
    <source>
        <dbReference type="EMBL" id="PIK33763.1"/>
    </source>
</evidence>